<comment type="caution">
    <text evidence="11">The sequence shown here is derived from an EMBL/GenBank/DDBJ whole genome shotgun (WGS) entry which is preliminary data.</text>
</comment>
<dbReference type="GO" id="GO:0005506">
    <property type="term" value="F:iron ion binding"/>
    <property type="evidence" value="ECO:0007669"/>
    <property type="project" value="InterPro"/>
</dbReference>
<evidence type="ECO:0000256" key="7">
    <source>
        <dbReference type="ARBA" id="ARBA00023004"/>
    </source>
</evidence>
<proteinExistence type="inferred from homology"/>
<dbReference type="PROSITE" id="PS00086">
    <property type="entry name" value="CYTOCHROME_P450"/>
    <property type="match status" value="1"/>
</dbReference>
<sequence length="459" mass="52165">MGKKLDSDVIYLNLIGQPLVILNSARAASDLLEKRSSIYSDRIGAPMVNDPALLDWSTFAGMLPYNDIWRRQRRRITNWFNPRVVRQFDGLQQDEARLLLGRLLNISASSNLYAEVHNQLFFTLGSAMFRATYGYRLKDDKDPFYLNAFELSHNLFNATMMSNFLVNAFPILSRVPDWVPGTGWKRIARKWRAQKNETVDAPYEWAKRQIASGDFEKSILSALLEDDEGNSELSAVDREIELKELCYTLFVGGTDTTATALVNFVASMVSNPEVQNKAQAEIDAVIGYATRLPTLADQDQLPYLRKLTLEVLRWLPVAPTGGPPHGCTQDDNYRGYDIQKGTIVVGNLWYDKSYMSHNPEKFDPERFANPTTAPFPGFGWGRRKCPGMHFAEVSLFLIISSVLTTFTLDRKKDEFGKEIVPKIEGGYNALALALKPFEFELRPRSEKHRQLILDNVPNY</sequence>
<feature type="binding site" description="axial binding residue" evidence="9">
    <location>
        <position position="385"/>
    </location>
    <ligand>
        <name>heme</name>
        <dbReference type="ChEBI" id="CHEBI:30413"/>
    </ligand>
    <ligandPart>
        <name>Fe</name>
        <dbReference type="ChEBI" id="CHEBI:18248"/>
    </ligandPart>
</feature>
<dbReference type="InterPro" id="IPR002401">
    <property type="entry name" value="Cyt_P450_E_grp-I"/>
</dbReference>
<dbReference type="GO" id="GO:0004497">
    <property type="term" value="F:monooxygenase activity"/>
    <property type="evidence" value="ECO:0007669"/>
    <property type="project" value="UniProtKB-KW"/>
</dbReference>
<dbReference type="InterPro" id="IPR036396">
    <property type="entry name" value="Cyt_P450_sf"/>
</dbReference>
<keyword evidence="5 9" id="KW-0479">Metal-binding</keyword>
<name>A0A8H3B9C4_9AGAM</name>
<evidence type="ECO:0000256" key="2">
    <source>
        <dbReference type="ARBA" id="ARBA00005179"/>
    </source>
</evidence>
<dbReference type="Pfam" id="PF00067">
    <property type="entry name" value="p450"/>
    <property type="match status" value="1"/>
</dbReference>
<protein>
    <recommendedName>
        <fullName evidence="13">O-methylsterigmatocystin oxidoreductase</fullName>
    </recommendedName>
</protein>
<evidence type="ECO:0000256" key="3">
    <source>
        <dbReference type="ARBA" id="ARBA00010617"/>
    </source>
</evidence>
<comment type="pathway">
    <text evidence="2">Secondary metabolite biosynthesis.</text>
</comment>
<evidence type="ECO:0000256" key="9">
    <source>
        <dbReference type="PIRSR" id="PIRSR602401-1"/>
    </source>
</evidence>
<dbReference type="InterPro" id="IPR017972">
    <property type="entry name" value="Cyt_P450_CS"/>
</dbReference>
<evidence type="ECO:0008006" key="13">
    <source>
        <dbReference type="Google" id="ProtNLM"/>
    </source>
</evidence>
<comment type="cofactor">
    <cofactor evidence="1 9">
        <name>heme</name>
        <dbReference type="ChEBI" id="CHEBI:30413"/>
    </cofactor>
</comment>
<dbReference type="PRINTS" id="PR00463">
    <property type="entry name" value="EP450I"/>
</dbReference>
<keyword evidence="4 9" id="KW-0349">Heme</keyword>
<dbReference type="Proteomes" id="UP000663826">
    <property type="component" value="Unassembled WGS sequence"/>
</dbReference>
<evidence type="ECO:0000256" key="10">
    <source>
        <dbReference type="RuleBase" id="RU000461"/>
    </source>
</evidence>
<dbReference type="GO" id="GO:0020037">
    <property type="term" value="F:heme binding"/>
    <property type="evidence" value="ECO:0007669"/>
    <property type="project" value="InterPro"/>
</dbReference>
<organism evidence="11 12">
    <name type="scientific">Rhizoctonia solani</name>
    <dbReference type="NCBI Taxonomy" id="456999"/>
    <lineage>
        <taxon>Eukaryota</taxon>
        <taxon>Fungi</taxon>
        <taxon>Dikarya</taxon>
        <taxon>Basidiomycota</taxon>
        <taxon>Agaricomycotina</taxon>
        <taxon>Agaricomycetes</taxon>
        <taxon>Cantharellales</taxon>
        <taxon>Ceratobasidiaceae</taxon>
        <taxon>Rhizoctonia</taxon>
    </lineage>
</organism>
<gene>
    <name evidence="11" type="ORF">RDB_LOCUS78748</name>
</gene>
<keyword evidence="6 10" id="KW-0560">Oxidoreductase</keyword>
<reference evidence="11" key="1">
    <citation type="submission" date="2021-01" db="EMBL/GenBank/DDBJ databases">
        <authorList>
            <person name="Kaushik A."/>
        </authorList>
    </citation>
    <scope>NUCLEOTIDE SEQUENCE</scope>
    <source>
        <strain evidence="11">AG1-1B</strain>
    </source>
</reference>
<evidence type="ECO:0000313" key="11">
    <source>
        <dbReference type="EMBL" id="CAE6450951.1"/>
    </source>
</evidence>
<dbReference type="InterPro" id="IPR001128">
    <property type="entry name" value="Cyt_P450"/>
</dbReference>
<dbReference type="InterPro" id="IPR050364">
    <property type="entry name" value="Cytochrome_P450_fung"/>
</dbReference>
<keyword evidence="7 9" id="KW-0408">Iron</keyword>
<evidence type="ECO:0000256" key="1">
    <source>
        <dbReference type="ARBA" id="ARBA00001971"/>
    </source>
</evidence>
<evidence type="ECO:0000256" key="8">
    <source>
        <dbReference type="ARBA" id="ARBA00023033"/>
    </source>
</evidence>
<dbReference type="SUPFAM" id="SSF48264">
    <property type="entry name" value="Cytochrome P450"/>
    <property type="match status" value="1"/>
</dbReference>
<dbReference type="PANTHER" id="PTHR46300:SF7">
    <property type="entry name" value="P450, PUTATIVE (EUROFUNG)-RELATED"/>
    <property type="match status" value="1"/>
</dbReference>
<comment type="similarity">
    <text evidence="3 10">Belongs to the cytochrome P450 family.</text>
</comment>
<evidence type="ECO:0000256" key="4">
    <source>
        <dbReference type="ARBA" id="ARBA00022617"/>
    </source>
</evidence>
<dbReference type="AlphaFoldDB" id="A0A8H3B9C4"/>
<dbReference type="PANTHER" id="PTHR46300">
    <property type="entry name" value="P450, PUTATIVE (EUROFUNG)-RELATED-RELATED"/>
    <property type="match status" value="1"/>
</dbReference>
<dbReference type="GO" id="GO:0016705">
    <property type="term" value="F:oxidoreductase activity, acting on paired donors, with incorporation or reduction of molecular oxygen"/>
    <property type="evidence" value="ECO:0007669"/>
    <property type="project" value="InterPro"/>
</dbReference>
<keyword evidence="8 10" id="KW-0503">Monooxygenase</keyword>
<evidence type="ECO:0000313" key="12">
    <source>
        <dbReference type="Proteomes" id="UP000663826"/>
    </source>
</evidence>
<dbReference type="Gene3D" id="1.10.630.10">
    <property type="entry name" value="Cytochrome P450"/>
    <property type="match status" value="1"/>
</dbReference>
<dbReference type="CDD" id="cd11065">
    <property type="entry name" value="CYP64-like"/>
    <property type="match status" value="1"/>
</dbReference>
<dbReference type="EMBL" id="CAJMWQ010001447">
    <property type="protein sequence ID" value="CAE6450951.1"/>
    <property type="molecule type" value="Genomic_DNA"/>
</dbReference>
<evidence type="ECO:0000256" key="5">
    <source>
        <dbReference type="ARBA" id="ARBA00022723"/>
    </source>
</evidence>
<accession>A0A8H3B9C4</accession>
<evidence type="ECO:0000256" key="6">
    <source>
        <dbReference type="ARBA" id="ARBA00023002"/>
    </source>
</evidence>